<evidence type="ECO:0000256" key="1">
    <source>
        <dbReference type="ARBA" id="ARBA00022553"/>
    </source>
</evidence>
<dbReference type="InterPro" id="IPR018247">
    <property type="entry name" value="EF_Hand_1_Ca_BS"/>
</dbReference>
<evidence type="ECO:0000313" key="7">
    <source>
        <dbReference type="Proteomes" id="UP000549394"/>
    </source>
</evidence>
<dbReference type="PANTHER" id="PTHR20875">
    <property type="entry name" value="EF-HAND CALCIUM-BINDING DOMAIN-CONTAINING PROTEIN 6-RELATED"/>
    <property type="match status" value="1"/>
</dbReference>
<evidence type="ECO:0000313" key="6">
    <source>
        <dbReference type="EMBL" id="CAD5120555.1"/>
    </source>
</evidence>
<dbReference type="Pfam" id="PF08976">
    <property type="entry name" value="EF-hand_11"/>
    <property type="match status" value="1"/>
</dbReference>
<dbReference type="Pfam" id="PF13499">
    <property type="entry name" value="EF-hand_7"/>
    <property type="match status" value="1"/>
</dbReference>
<comment type="caution">
    <text evidence="6">The sequence shown here is derived from an EMBL/GenBank/DDBJ whole genome shotgun (WGS) entry which is preliminary data.</text>
</comment>
<evidence type="ECO:0000256" key="3">
    <source>
        <dbReference type="ARBA" id="ARBA00022837"/>
    </source>
</evidence>
<dbReference type="SUPFAM" id="SSF47473">
    <property type="entry name" value="EF-hand"/>
    <property type="match status" value="4"/>
</dbReference>
<feature type="domain" description="EF-hand" evidence="5">
    <location>
        <begin position="748"/>
        <end position="783"/>
    </location>
</feature>
<evidence type="ECO:0000256" key="2">
    <source>
        <dbReference type="ARBA" id="ARBA00022737"/>
    </source>
</evidence>
<organism evidence="6 7">
    <name type="scientific">Dimorphilus gyrociliatus</name>
    <dbReference type="NCBI Taxonomy" id="2664684"/>
    <lineage>
        <taxon>Eukaryota</taxon>
        <taxon>Metazoa</taxon>
        <taxon>Spiralia</taxon>
        <taxon>Lophotrochozoa</taxon>
        <taxon>Annelida</taxon>
        <taxon>Polychaeta</taxon>
        <taxon>Polychaeta incertae sedis</taxon>
        <taxon>Dinophilidae</taxon>
        <taxon>Dimorphilus</taxon>
    </lineage>
</organism>
<dbReference type="Gene3D" id="1.10.238.10">
    <property type="entry name" value="EF-hand"/>
    <property type="match status" value="6"/>
</dbReference>
<keyword evidence="1" id="KW-0597">Phosphoprotein</keyword>
<dbReference type="GO" id="GO:0005509">
    <property type="term" value="F:calcium ion binding"/>
    <property type="evidence" value="ECO:0007669"/>
    <property type="project" value="InterPro"/>
</dbReference>
<feature type="compositionally biased region" description="Basic and acidic residues" evidence="4">
    <location>
        <begin position="31"/>
        <end position="41"/>
    </location>
</feature>
<feature type="region of interest" description="Disordered" evidence="4">
    <location>
        <begin position="928"/>
        <end position="948"/>
    </location>
</feature>
<dbReference type="AlphaFoldDB" id="A0A7I8VYG7"/>
<feature type="region of interest" description="Disordered" evidence="4">
    <location>
        <begin position="1"/>
        <end position="80"/>
    </location>
</feature>
<feature type="region of interest" description="Disordered" evidence="4">
    <location>
        <begin position="563"/>
        <end position="598"/>
    </location>
</feature>
<feature type="domain" description="EF-hand" evidence="5">
    <location>
        <begin position="859"/>
        <end position="894"/>
    </location>
</feature>
<dbReference type="Proteomes" id="UP000549394">
    <property type="component" value="Unassembled WGS sequence"/>
</dbReference>
<evidence type="ECO:0000259" key="5">
    <source>
        <dbReference type="PROSITE" id="PS50222"/>
    </source>
</evidence>
<accession>A0A7I8VYG7</accession>
<keyword evidence="2" id="KW-0677">Repeat</keyword>
<dbReference type="PROSITE" id="PS00018">
    <property type="entry name" value="EF_HAND_1"/>
    <property type="match status" value="1"/>
</dbReference>
<reference evidence="6 7" key="1">
    <citation type="submission" date="2020-08" db="EMBL/GenBank/DDBJ databases">
        <authorList>
            <person name="Hejnol A."/>
        </authorList>
    </citation>
    <scope>NUCLEOTIDE SEQUENCE [LARGE SCALE GENOMIC DNA]</scope>
</reference>
<evidence type="ECO:0000256" key="4">
    <source>
        <dbReference type="SAM" id="MobiDB-lite"/>
    </source>
</evidence>
<dbReference type="SMART" id="SM00054">
    <property type="entry name" value="EFh"/>
    <property type="match status" value="3"/>
</dbReference>
<dbReference type="InterPro" id="IPR002048">
    <property type="entry name" value="EF_hand_dom"/>
</dbReference>
<dbReference type="PROSITE" id="PS50222">
    <property type="entry name" value="EF_HAND_2"/>
    <property type="match status" value="2"/>
</dbReference>
<dbReference type="InterPro" id="IPR052603">
    <property type="entry name" value="EFCB6"/>
</dbReference>
<keyword evidence="7" id="KW-1185">Reference proteome</keyword>
<dbReference type="EMBL" id="CAJFCJ010000012">
    <property type="protein sequence ID" value="CAD5120555.1"/>
    <property type="molecule type" value="Genomic_DNA"/>
</dbReference>
<protein>
    <submittedName>
        <fullName evidence="6">DgyrCDS9121</fullName>
    </submittedName>
</protein>
<feature type="compositionally biased region" description="Basic and acidic residues" evidence="4">
    <location>
        <begin position="55"/>
        <end position="79"/>
    </location>
</feature>
<dbReference type="InterPro" id="IPR015070">
    <property type="entry name" value="EF_hand_DJBP"/>
</dbReference>
<name>A0A7I8VYG7_9ANNE</name>
<sequence>MSAEVARPRQLAPIEHPISRIGNPQNLDVRGFSRDGNRIIESRASSGRPLANEGNYEKRRTESRRSSRQGKFSEERPQRIEAIPEGVEVIRADPGKTTLPLFGSKSQLENRAFSRLSQTSRDSQKRRLEIDELEHLLKERGKHGFNEIKKRFIANDPEQRGNVSKEGLQKILVDMLKKPISSSQLEELLIRLGLEKRRIISYTEFGARFRDASSPEQPRYVDPVQRHWQERAALKASEVHEHLKEKAKQNVIDVVGLIPQHNPDGSRYILKPEFKNVLNSLGLGLDNEEFDKLWKRYDPYCKGTIDGKYLMKELGIEVGGQIDTGRSRESSRSNMLKKESDRQRSIDIEKWLKRKFREGFIQMRKDFEAKDKDCIDIVTHKDFISVLKKYGLNLEIEYLDEFLARCSIEPKKAGVPYKEFLLKFQDRSEEGMSHQILTNTNHKYNRPNSPSNLSSLSAIEARLLSYFQKDFLALLGTFHKIDKLSQDIVSQEEFRAAIESRFEIEMTDEQFRLFIDKVPLDDEGNVKYAEFMAQFDTEGPSKPAPSLFGPKRAMLRKYKPIGVLPADPTPPPSAKAKPVARPIGALPRDPSPPGDDKNLLLEEEEDHESLLEIPREPRNEKELFIILKDLMKNRYQDVERVFFEIDELNTRRMSQDTLYQLLKKLKLEPIINRAEIRCIWKSLITNTDNTLDFLQFARHFGYSLKSAAFPNAKIQPPRKGDSDLMMRSRKLNCAADMLMDSLRSKIDYMWEDIRKEFEIMDPYKTGLVSIEEFRDVMTELCVHLSNYELDLLTKKYNTVDGRVSYVELLKPFALKRQVWRHGNNMLSLLQFPQSDNDVCRPPQRGMDGVTAKLRQKLSSDWKTLRQAFRKLDTNKTGYLNLAEFKSVLKLVNVILDEEEIYQIMTEFDENLSGKIPYKQFMSKALPEASMSRMSSRQSFASSRKSANF</sequence>
<dbReference type="OrthoDB" id="26525at2759"/>
<gene>
    <name evidence="6" type="ORF">DGYR_LOCUS8638</name>
</gene>
<dbReference type="CDD" id="cd00051">
    <property type="entry name" value="EFh"/>
    <property type="match status" value="1"/>
</dbReference>
<proteinExistence type="predicted"/>
<dbReference type="InterPro" id="IPR011992">
    <property type="entry name" value="EF-hand-dom_pair"/>
</dbReference>
<keyword evidence="3" id="KW-0106">Calcium</keyword>
<dbReference type="PANTHER" id="PTHR20875:SF5">
    <property type="entry name" value="EF-HAND DOMAIN-CONTAINING PROTEIN"/>
    <property type="match status" value="1"/>
</dbReference>